<comment type="catalytic activity">
    <reaction evidence="1">
        <text>S-ubiquitinyl-[E2 ubiquitin-conjugating enzyme]-L-cysteine + [acceptor protein]-L-lysine = [E2 ubiquitin-conjugating enzyme]-L-cysteine + N(6)-ubiquitinyl-[acceptor protein]-L-lysine.</text>
        <dbReference type="EC" id="2.3.2.27"/>
    </reaction>
</comment>
<feature type="transmembrane region" description="Helical" evidence="14">
    <location>
        <begin position="623"/>
        <end position="646"/>
    </location>
</feature>
<keyword evidence="7" id="KW-0479">Metal-binding</keyword>
<dbReference type="FunFam" id="3.30.40.10:FF:000287">
    <property type="entry name" value="RING finger membrane protein"/>
    <property type="match status" value="1"/>
</dbReference>
<dbReference type="EC" id="2.3.2.27" evidence="4"/>
<evidence type="ECO:0000256" key="14">
    <source>
        <dbReference type="SAM" id="Phobius"/>
    </source>
</evidence>
<dbReference type="GO" id="GO:0005789">
    <property type="term" value="C:endoplasmic reticulum membrane"/>
    <property type="evidence" value="ECO:0007669"/>
    <property type="project" value="TreeGrafter"/>
</dbReference>
<feature type="transmembrane region" description="Helical" evidence="14">
    <location>
        <begin position="675"/>
        <end position="695"/>
    </location>
</feature>
<keyword evidence="12 14" id="KW-0472">Membrane</keyword>
<dbReference type="SUPFAM" id="SSF57850">
    <property type="entry name" value="RING/U-box"/>
    <property type="match status" value="1"/>
</dbReference>
<evidence type="ECO:0000256" key="13">
    <source>
        <dbReference type="SAM" id="MobiDB-lite"/>
    </source>
</evidence>
<feature type="region of interest" description="Disordered" evidence="13">
    <location>
        <begin position="135"/>
        <end position="156"/>
    </location>
</feature>
<evidence type="ECO:0000256" key="4">
    <source>
        <dbReference type="ARBA" id="ARBA00012483"/>
    </source>
</evidence>
<keyword evidence="6 14" id="KW-0812">Transmembrane</keyword>
<evidence type="ECO:0000256" key="11">
    <source>
        <dbReference type="ARBA" id="ARBA00022989"/>
    </source>
</evidence>
<comment type="subcellular location">
    <subcellularLocation>
        <location evidence="2">Membrane</location>
        <topology evidence="2">Multi-pass membrane protein</topology>
    </subcellularLocation>
</comment>
<evidence type="ECO:0000256" key="3">
    <source>
        <dbReference type="ARBA" id="ARBA00004906"/>
    </source>
</evidence>
<feature type="transmembrane region" description="Helical" evidence="14">
    <location>
        <begin position="85"/>
        <end position="108"/>
    </location>
</feature>
<evidence type="ECO:0000256" key="7">
    <source>
        <dbReference type="ARBA" id="ARBA00022723"/>
    </source>
</evidence>
<feature type="transmembrane region" description="Helical" evidence="14">
    <location>
        <begin position="778"/>
        <end position="795"/>
    </location>
</feature>
<feature type="region of interest" description="Disordered" evidence="13">
    <location>
        <begin position="285"/>
        <end position="305"/>
    </location>
</feature>
<feature type="compositionally biased region" description="Low complexity" evidence="13">
    <location>
        <begin position="289"/>
        <end position="299"/>
    </location>
</feature>
<feature type="transmembrane region" description="Helical" evidence="14">
    <location>
        <begin position="1126"/>
        <end position="1149"/>
    </location>
</feature>
<dbReference type="Pfam" id="PF23113">
    <property type="entry name" value="MARCHF6_C"/>
    <property type="match status" value="1"/>
</dbReference>
<feature type="transmembrane region" description="Helical" evidence="14">
    <location>
        <begin position="738"/>
        <end position="758"/>
    </location>
</feature>
<proteinExistence type="predicted"/>
<dbReference type="SMART" id="SM00744">
    <property type="entry name" value="RINGv"/>
    <property type="match status" value="1"/>
</dbReference>
<dbReference type="GO" id="GO:0036503">
    <property type="term" value="P:ERAD pathway"/>
    <property type="evidence" value="ECO:0007669"/>
    <property type="project" value="TreeGrafter"/>
</dbReference>
<dbReference type="PANTHER" id="PTHR13145">
    <property type="entry name" value="SSM4 PROTEIN"/>
    <property type="match status" value="1"/>
</dbReference>
<dbReference type="InterPro" id="IPR056521">
    <property type="entry name" value="MARCHF6-like_C"/>
</dbReference>
<evidence type="ECO:0000256" key="6">
    <source>
        <dbReference type="ARBA" id="ARBA00022692"/>
    </source>
</evidence>
<feature type="transmembrane region" description="Helical" evidence="14">
    <location>
        <begin position="1169"/>
        <end position="1187"/>
    </location>
</feature>
<feature type="transmembrane region" description="Helical" evidence="14">
    <location>
        <begin position="1029"/>
        <end position="1055"/>
    </location>
</feature>
<protein>
    <recommendedName>
        <fullName evidence="4">RING-type E3 ubiquitin transferase</fullName>
        <ecNumber evidence="4">2.3.2.27</ecNumber>
    </recommendedName>
</protein>
<dbReference type="GO" id="GO:0061630">
    <property type="term" value="F:ubiquitin protein ligase activity"/>
    <property type="evidence" value="ECO:0007669"/>
    <property type="project" value="UniProtKB-EC"/>
</dbReference>
<feature type="compositionally biased region" description="Acidic residues" evidence="13">
    <location>
        <begin position="215"/>
        <end position="225"/>
    </location>
</feature>
<keyword evidence="10" id="KW-0862">Zinc</keyword>
<sequence length="1213" mass="137834">MEEEEICRVCRCGATAEQPLFHPCKCSGSIRHVHQDCLTEWLSHSRKKYCELCEHPFAFTPVYREDMPERLPWILFIRQLYRKSVNILCVATRAVFVSCTWFILIPYLTAWNWRFYLWSGENLAAQLDRLQEARNSTHGPSSIKSNDTTGTSSFSNHTLSANNDGSLYAFFNQIDMRTFWTDCFEGQMIACIVVVLFAAAFLLREWLVQNIPTELDMDEEEENEERAETPPLAPRAESDEEDLTDEELYQPPPMDLMLQQPHHPHHHNGGRYTENFIETNDGIFREDNSSNSSSIVSSDSENEDADHEMLVPRGEPPNAPFMRHMDHHQQNLDIQQQHREEHHLQQNNGGAVQMPAVVVDNNNDMDEENLGDEIDGVLEVIGMRGSFWMLAQNSLLMTLLISLCLGITIWMPYIIGISFFMATPFEIVNGVLWLVRKATDPILDSIFYLCIAHIWPFVLEFYRSYLDVHISHYIESLAQHPFTSNLVAVFQSCERFVYYIFQTHDHSSSTKASSFFDDARSSVAGSPAPAPSSSSLAFGEDLWITLQHYLDQVQPILHSISSISRGFATGKTGYDRFMCVSAGYAVIFLLIASAHMRSSHNTHNEGGGMFTKTFRQVIRQQSIILKVGMFITIELLLFPIVCGILLDISSLPAFRNATISSRIEHLQGYPLASIFLHWFLGTAFMFLFAAVITMCRECIRPGVLWFIRDPNDPQFHPIKEIVERPALSQLQKLGASSILYAIVIISGVSTTAWCLQLLRLDILPLRWHMLQPLSTVPIDFLVMHIAVPAMIRYLQPKTTIKRLAMQWMKLLCRYLRLSSYMLGERHLDEEGVYRHPANNQPWRRLLFWNRQHSSSATATNYDYIDDTTSFMRDGQFVLAPKLDNIPYVPGRRMLVPVDPESLQILDPVEREYGHPAASGTDDILTNTTIVYLPPLFKQRVSLFLFIMWTTSIAAACAATALPIILGRWVYHTALGASVEVHDMYAYFTGGFLLVVLSLVIVQVAKTIVGMYRSTSLSMAFGYLKQRLAMAVFLIGKLLYIGMTMGLMIPVLLGLITEMYLVMPTRDLGAQPPSIELLPIWTRGFVCMSIIRGMTNLVPENEWHNRVNAIFQPDLHAVNIRDLTTKVVMPVMAVGLAAILIPVISAIMLIKSGVFGDMDSTTRIRFIQSMYPAALVTVMVYYLCHVGAKFMQSWVQAVREDNYLVGTILHNLES</sequence>
<keyword evidence="8" id="KW-0863">Zinc-finger</keyword>
<reference evidence="16" key="1">
    <citation type="journal article" date="2014" name="Genome Announc.">
        <title>De novo whole-genome sequence and genome annotation of Lichtheimia ramosa.</title>
        <authorList>
            <person name="Linde J."/>
            <person name="Schwartze V."/>
            <person name="Binder U."/>
            <person name="Lass-Florl C."/>
            <person name="Voigt K."/>
            <person name="Horn F."/>
        </authorList>
    </citation>
    <scope>NUCLEOTIDE SEQUENCE</scope>
    <source>
        <strain evidence="16">JMRC FSU:6197</strain>
    </source>
</reference>
<keyword evidence="9" id="KW-0833">Ubl conjugation pathway</keyword>
<dbReference type="PROSITE" id="PS51292">
    <property type="entry name" value="ZF_RING_CH"/>
    <property type="match status" value="1"/>
</dbReference>
<gene>
    <name evidence="16" type="ORF">LRAMOSA00722</name>
</gene>
<dbReference type="PANTHER" id="PTHR13145:SF0">
    <property type="entry name" value="E3 UBIQUITIN-PROTEIN LIGASE MARCHF6"/>
    <property type="match status" value="1"/>
</dbReference>
<dbReference type="EMBL" id="LK023313">
    <property type="protein sequence ID" value="CDS03320.1"/>
    <property type="molecule type" value="Genomic_DNA"/>
</dbReference>
<evidence type="ECO:0000313" key="16">
    <source>
        <dbReference type="EMBL" id="CDS03320.1"/>
    </source>
</evidence>
<evidence type="ECO:0000256" key="1">
    <source>
        <dbReference type="ARBA" id="ARBA00000900"/>
    </source>
</evidence>
<feature type="transmembrane region" description="Helical" evidence="14">
    <location>
        <begin position="186"/>
        <end position="203"/>
    </location>
</feature>
<evidence type="ECO:0000256" key="12">
    <source>
        <dbReference type="ARBA" id="ARBA00023136"/>
    </source>
</evidence>
<feature type="region of interest" description="Disordered" evidence="13">
    <location>
        <begin position="215"/>
        <end position="244"/>
    </location>
</feature>
<dbReference type="Pfam" id="PF12906">
    <property type="entry name" value="RINGv"/>
    <property type="match status" value="1"/>
</dbReference>
<feature type="transmembrane region" description="Helical" evidence="14">
    <location>
        <begin position="984"/>
        <end position="1008"/>
    </location>
</feature>
<dbReference type="InterPro" id="IPR011016">
    <property type="entry name" value="Znf_RING-CH"/>
</dbReference>
<feature type="transmembrane region" description="Helical" evidence="14">
    <location>
        <begin position="942"/>
        <end position="964"/>
    </location>
</feature>
<evidence type="ECO:0000256" key="2">
    <source>
        <dbReference type="ARBA" id="ARBA00004141"/>
    </source>
</evidence>
<evidence type="ECO:0000256" key="8">
    <source>
        <dbReference type="ARBA" id="ARBA00022771"/>
    </source>
</evidence>
<dbReference type="OrthoDB" id="264354at2759"/>
<dbReference type="InterPro" id="IPR013083">
    <property type="entry name" value="Znf_RING/FYVE/PHD"/>
</dbReference>
<keyword evidence="11 14" id="KW-1133">Transmembrane helix</keyword>
<name>A0A077W949_9FUNG</name>
<evidence type="ECO:0000259" key="15">
    <source>
        <dbReference type="PROSITE" id="PS51292"/>
    </source>
</evidence>
<accession>A0A077W949</accession>
<comment type="pathway">
    <text evidence="3">Protein modification; protein ubiquitination.</text>
</comment>
<feature type="domain" description="RING-CH-type" evidence="15">
    <location>
        <begin position="1"/>
        <end position="60"/>
    </location>
</feature>
<feature type="transmembrane region" description="Helical" evidence="14">
    <location>
        <begin position="442"/>
        <end position="462"/>
    </location>
</feature>
<dbReference type="AlphaFoldDB" id="A0A077W949"/>
<evidence type="ECO:0000256" key="10">
    <source>
        <dbReference type="ARBA" id="ARBA00022833"/>
    </source>
</evidence>
<keyword evidence="5" id="KW-0808">Transferase</keyword>
<feature type="transmembrane region" description="Helical" evidence="14">
    <location>
        <begin position="394"/>
        <end position="422"/>
    </location>
</feature>
<organism evidence="16">
    <name type="scientific">Lichtheimia ramosa</name>
    <dbReference type="NCBI Taxonomy" id="688394"/>
    <lineage>
        <taxon>Eukaryota</taxon>
        <taxon>Fungi</taxon>
        <taxon>Fungi incertae sedis</taxon>
        <taxon>Mucoromycota</taxon>
        <taxon>Mucoromycotina</taxon>
        <taxon>Mucoromycetes</taxon>
        <taxon>Mucorales</taxon>
        <taxon>Lichtheimiaceae</taxon>
        <taxon>Lichtheimia</taxon>
    </lineage>
</organism>
<dbReference type="Gene3D" id="3.30.40.10">
    <property type="entry name" value="Zinc/RING finger domain, C3HC4 (zinc finger)"/>
    <property type="match status" value="1"/>
</dbReference>
<dbReference type="GO" id="GO:0008270">
    <property type="term" value="F:zinc ion binding"/>
    <property type="evidence" value="ECO:0007669"/>
    <property type="project" value="UniProtKB-KW"/>
</dbReference>
<evidence type="ECO:0000256" key="5">
    <source>
        <dbReference type="ARBA" id="ARBA00022679"/>
    </source>
</evidence>
<evidence type="ECO:0000256" key="9">
    <source>
        <dbReference type="ARBA" id="ARBA00022786"/>
    </source>
</evidence>
<dbReference type="CDD" id="cd16702">
    <property type="entry name" value="RING_CH-C4HC3_MARCH6"/>
    <property type="match status" value="1"/>
</dbReference>